<accession>A0A814ML30</accession>
<proteinExistence type="predicted"/>
<sequence>MNVFNYTINADNLPEELEDCEIVNDGSSCSIDVYWHENPIRTEILLEAEGKKKQIDNLHMLYIDIGLEGDQPKLERGINYECSTNDCNSLMILKNLLSSLTFNDKFEDLAPILYPTEPFDSHWCGSFSNSTSISCYINPSPELCHQCSITWMNTMNHTEICSVCDSPNILHSKIFRTVNFNMTNRVRYESREVQCRSKDCGLSNIIEEIGEKSTIIFDLDKFLNPTSHSMRTVSNDFSKIIFTLIFFEILYTEVYYYNGNYLHAVYRHHVA</sequence>
<dbReference type="Proteomes" id="UP000663891">
    <property type="component" value="Unassembled WGS sequence"/>
</dbReference>
<dbReference type="AlphaFoldDB" id="A0A814ML30"/>
<dbReference type="EMBL" id="CAJNON010000185">
    <property type="protein sequence ID" value="CAF1080140.1"/>
    <property type="molecule type" value="Genomic_DNA"/>
</dbReference>
<gene>
    <name evidence="1" type="ORF">VCS650_LOCUS18966</name>
</gene>
<dbReference type="OrthoDB" id="10075435at2759"/>
<evidence type="ECO:0000313" key="1">
    <source>
        <dbReference type="EMBL" id="CAF1080140.1"/>
    </source>
</evidence>
<comment type="caution">
    <text evidence="1">The sequence shown here is derived from an EMBL/GenBank/DDBJ whole genome shotgun (WGS) entry which is preliminary data.</text>
</comment>
<name>A0A814ML30_9BILA</name>
<organism evidence="1 2">
    <name type="scientific">Adineta steineri</name>
    <dbReference type="NCBI Taxonomy" id="433720"/>
    <lineage>
        <taxon>Eukaryota</taxon>
        <taxon>Metazoa</taxon>
        <taxon>Spiralia</taxon>
        <taxon>Gnathifera</taxon>
        <taxon>Rotifera</taxon>
        <taxon>Eurotatoria</taxon>
        <taxon>Bdelloidea</taxon>
        <taxon>Adinetida</taxon>
        <taxon>Adinetidae</taxon>
        <taxon>Adineta</taxon>
    </lineage>
</organism>
<evidence type="ECO:0000313" key="2">
    <source>
        <dbReference type="Proteomes" id="UP000663891"/>
    </source>
</evidence>
<reference evidence="1" key="1">
    <citation type="submission" date="2021-02" db="EMBL/GenBank/DDBJ databases">
        <authorList>
            <person name="Nowell W R."/>
        </authorList>
    </citation>
    <scope>NUCLEOTIDE SEQUENCE</scope>
</reference>
<protein>
    <submittedName>
        <fullName evidence="1">Uncharacterized protein</fullName>
    </submittedName>
</protein>